<keyword evidence="1" id="KW-0472">Membrane</keyword>
<accession>A0A974NK84</accession>
<dbReference type="RefSeq" id="WP_051387538.1">
    <property type="nucleotide sequence ID" value="NZ_CP068053.1"/>
</dbReference>
<proteinExistence type="predicted"/>
<dbReference type="Proteomes" id="UP000595254">
    <property type="component" value="Chromosome"/>
</dbReference>
<sequence>MAEIEKGNPEMAQDLTTRKANLQFVFPFLLQEEKIEGFAEKLLEKGFVFFDLENMEQENRFYGSDSVSHRSMEKYFMPNIEPIVFPATYKKREGLRRFTKKINQKFTLSSTFLTTDFTIDSFDIFICPFHIGLMNIRVTLPKGMDYSAVLAFGDIFRVLEPIAQDEESTKIFCSDDSAPYTNVKKFIFNELLTVLKDYIESESSHETYFGSLPFFVDERMYVIGHIVLEEDSNIREIDLYRAVGMNGYDSEGLPFIGAKNPDYIKRYCQENVYDRWGDETYYIVGDDAFICVTKVRDELEQQLAGQMYGEHFYSLLLFYYYKIVLLELTHENSQINIEKDQSDTELLIVMITEFSAKYYFPQINSTSTGQELFELIRKNFKIEDLYRDVKETLSDLYQNQDKLSGKRSSYLLEILTIYSTISGIFGMNLVTDQLKGDIPWSKMSQFSIYEFVALFVTISGVAVSLSLGFVFVRSWLKERHSRRKRIY</sequence>
<evidence type="ECO:0000313" key="3">
    <source>
        <dbReference type="Proteomes" id="UP000595254"/>
    </source>
</evidence>
<reference evidence="2 3" key="1">
    <citation type="submission" date="2021-01" db="EMBL/GenBank/DDBJ databases">
        <title>FDA dAtabase for Regulatory Grade micrObial Sequences (FDA-ARGOS): Supporting development and validation of Infectious Disease Dx tests.</title>
        <authorList>
            <person name="Nelson B."/>
            <person name="Plummer A."/>
            <person name="Tallon L."/>
            <person name="Sadzewicz L."/>
            <person name="Zhao X."/>
            <person name="Boylan J."/>
            <person name="Ott S."/>
            <person name="Bowen H."/>
            <person name="Vavikolanu K."/>
            <person name="Mehta A."/>
            <person name="Aluvathingal J."/>
            <person name="Nadendla S."/>
            <person name="Myers T."/>
            <person name="Yan Y."/>
            <person name="Sichtig H."/>
        </authorList>
    </citation>
    <scope>NUCLEOTIDE SEQUENCE [LARGE SCALE GENOMIC DNA]</scope>
    <source>
        <strain evidence="2 3">FDAARGOS_1161</strain>
    </source>
</reference>
<name>A0A974NK84_PERPY</name>
<evidence type="ECO:0000313" key="2">
    <source>
        <dbReference type="EMBL" id="QQS99107.1"/>
    </source>
</evidence>
<dbReference type="KEGG" id="ppsr:I6J18_15840"/>
<feature type="transmembrane region" description="Helical" evidence="1">
    <location>
        <begin position="410"/>
        <end position="431"/>
    </location>
</feature>
<dbReference type="EMBL" id="CP068053">
    <property type="protein sequence ID" value="QQS99107.1"/>
    <property type="molecule type" value="Genomic_DNA"/>
</dbReference>
<evidence type="ECO:0000256" key="1">
    <source>
        <dbReference type="SAM" id="Phobius"/>
    </source>
</evidence>
<dbReference type="AlphaFoldDB" id="A0A974NK84"/>
<feature type="transmembrane region" description="Helical" evidence="1">
    <location>
        <begin position="451"/>
        <end position="476"/>
    </location>
</feature>
<keyword evidence="1" id="KW-1133">Transmembrane helix</keyword>
<protein>
    <recommendedName>
        <fullName evidence="4">Group-specific protein</fullName>
    </recommendedName>
</protein>
<keyword evidence="3" id="KW-1185">Reference proteome</keyword>
<gene>
    <name evidence="2" type="ORF">I6J18_15840</name>
</gene>
<organism evidence="2 3">
    <name type="scientific">Peribacillus psychrosaccharolyticus</name>
    <name type="common">Bacillus psychrosaccharolyticus</name>
    <dbReference type="NCBI Taxonomy" id="1407"/>
    <lineage>
        <taxon>Bacteria</taxon>
        <taxon>Bacillati</taxon>
        <taxon>Bacillota</taxon>
        <taxon>Bacilli</taxon>
        <taxon>Bacillales</taxon>
        <taxon>Bacillaceae</taxon>
        <taxon>Peribacillus</taxon>
    </lineage>
</organism>
<evidence type="ECO:0008006" key="4">
    <source>
        <dbReference type="Google" id="ProtNLM"/>
    </source>
</evidence>
<keyword evidence="1" id="KW-0812">Transmembrane</keyword>